<feature type="compositionally biased region" description="Polar residues" evidence="1">
    <location>
        <begin position="1882"/>
        <end position="1901"/>
    </location>
</feature>
<feature type="compositionally biased region" description="Polar residues" evidence="1">
    <location>
        <begin position="487"/>
        <end position="513"/>
    </location>
</feature>
<gene>
    <name evidence="3" type="ORF">F511_10655</name>
</gene>
<name>A0A2Z7CGY5_9LAMI</name>
<feature type="region of interest" description="Disordered" evidence="1">
    <location>
        <begin position="1741"/>
        <end position="1765"/>
    </location>
</feature>
<feature type="compositionally biased region" description="Basic and acidic residues" evidence="1">
    <location>
        <begin position="1695"/>
        <end position="1709"/>
    </location>
</feature>
<dbReference type="InterPro" id="IPR008395">
    <property type="entry name" value="Agenet-like_dom"/>
</dbReference>
<feature type="compositionally biased region" description="Basic and acidic residues" evidence="1">
    <location>
        <begin position="1746"/>
        <end position="1755"/>
    </location>
</feature>
<feature type="region of interest" description="Disordered" evidence="1">
    <location>
        <begin position="169"/>
        <end position="197"/>
    </location>
</feature>
<keyword evidence="4" id="KW-1185">Reference proteome</keyword>
<feature type="region of interest" description="Disordered" evidence="1">
    <location>
        <begin position="776"/>
        <end position="827"/>
    </location>
</feature>
<feature type="region of interest" description="Disordered" evidence="1">
    <location>
        <begin position="1683"/>
        <end position="1709"/>
    </location>
</feature>
<feature type="region of interest" description="Disordered" evidence="1">
    <location>
        <begin position="666"/>
        <end position="689"/>
    </location>
</feature>
<feature type="region of interest" description="Disordered" evidence="1">
    <location>
        <begin position="1968"/>
        <end position="2001"/>
    </location>
</feature>
<sequence>MDFDDNDCGSQNLHLAGEENSKISSVLRPFSLPKFDFDDSLHGHLRFDSLVENEVFLGIPSQEDNHWIEDFSRGSSGIEFSSNATEPCALPRHDNVWSEATSSESVEMLLKAVGQEEVTPGETMVEGSDPQLGSSMKQVEVNLENDQMDYMRDGEGCSLNVTSGNLLTDLKSSMDNQGDSSGLPNESFSKHKQENLPVPSTVVDNESFSRVITESVVETGDVDKFCNPNLLNTVSVVKIFSVGVEVQKEECSTSYELGGGNDAEGISLDMPSHIDIPAKLKSEDHVVDARVTTTGETSDISRMGEPVSTFEGFNEASFVAEGDNDCGPAVFSSGTKITQLPEGCNMLTEKPSSPLQEQEPVEGIGLEDSRRDGPNDSEDITFDGVVSLERTVIEDITNVKEVAAIEEENLEHGDHVPPALVPGSIQSCRENVLSLQLDVRESELDASKHEQDDKKLPLDSMMLVCDDNEKEGRSIISSEVVEVNLNTASSQSNNSTEDNPVFNSGVSDTTPLSSDVIRVADCDERGTPSDTQNRGQINFEANREPIISETEVSGVAEEFAPAIGSEKGNLSDSGTVKEAKTVDQPAILMGGSTAASSDKAHRDLNEKMEDSAPGLTVQDDVAEAALFEKPKVAEEGRSTGENFSIAASINAVNVDKSYQLSRPDISCTDLSQGKVSKPGNLKNSGTKNVGNVLSSYVDPKLKTLSTEEGISTSAIRHLVSQTKSTGDSNTGLQSVPSIQPSILPVTGNVSTPTSGGTDPAIFKGISLENSLISDGVLPSGVSHGSTERKSRRGSSKSVKESAKKGNQSKEKSSLRQTERGDKSCGPLSPLLAGQLMTLESVVRPRATVSITGSSLPDLNTSTPLSAFFQQPFTDLQQVQLRAQIFVYGSLIQGVAPDEACMVSAFGVSDGGRSIWEPSWRAVVEKLNGQNSQGFNFDTPVRSSSGAKAPDQVNRLTSTGSEVLLSPAGRVSNKIISSQAVNPLIPLSSPLWNISVSPSEAMPSSSTSRCAGFDFPAVSPWSTSWQAQAPYPVPWSTSSQSSPFDISSNYNVFPISEPVKPTAAVKGPSSISSGTKHVSPIPQIHTGSTGIFPEASSVDLKKVSLPTIQTSANPKSRKRKKSSGVDAVLLAPVTATPAESFSIPLMDNRLSKKSSAIEDFSRSMPVGSSHYSTSIAFTTPSNTAPKGKSIPFISAAWPAIYSDHLKSADSSMDKRAPVLEEFGKVEEAKLHAEEAAMHAAAAVRHCQGLWSQLEHQKNSGLKTEAEAKLASAAAAVAAAASVAKAAAAAAKVASNAAMQAKQIADESITNCGNISAPECNTLNSVNNLAHAIPVSILTGGDYNNNSSFVISAAKEAARKRVEAASVATRHAENLDAIVKAAEMAAEAVSHAGKVVAMGDPLTLSQLVEAGPDGYWKVSQAASMPGSNLNDVNNNKSDNSNAAVMYANDMHATSQIASPAQRELSKNVVDTGVTVEEGLVSSIKHGEKNSKAHKDKRVTESDKASIIAAEPLIKSGSKFFTPVTYDSTAIIKEGSIIEVLKDRGDLKKAWFSANVLSLKDHDAFVCFTDLQSEGSEQLKEWVSLEAKDGNPPVSRIPHPMSALQFEGTRKRRRAAVKDYAWSVGDKVDAWVRDGWCEGIISEKNKKDATTWSVHFPAQGETLDVKVWHLRPTVIWVDDQWIEWSRPGQDRTSQGDTPTDKRPKLGHTEMETKGKGELSKVIDFAEVDKAEHRLPLSAEETAFNVGSSRDGKKPDMGRTMRSGSQKVGSRVVIGVPKPGKKRKFIEVSKHYVSDRSTKTVPDDSVKLAKFLPSQGPGFRVSKNNSKIDLKDKLVAEAKSKAPKSGKPPTIPNRIVPRKDGVTPSHSSDAALSNDDNEPVERSLTEFESFSNVPESSIVFSSRAQSENRKKTSAMNTMSERLKKGKLAPRSGKSEKNEADEIFVSGFAEPRRSIRRIQPTSRLLEGLQSSLTISKLPSSSHDKSHRSHTKTSSKGNIERLVFTAD</sequence>
<dbReference type="InterPro" id="IPR014002">
    <property type="entry name" value="Agenet_dom_plant"/>
</dbReference>
<feature type="domain" description="Agenet" evidence="2">
    <location>
        <begin position="1527"/>
        <end position="1595"/>
    </location>
</feature>
<feature type="compositionally biased region" description="Polar residues" evidence="1">
    <location>
        <begin position="721"/>
        <end position="740"/>
    </location>
</feature>
<dbReference type="PANTHER" id="PTHR48429">
    <property type="entry name" value="AGENET DOMAIN-CONTAINING PROTEIN"/>
    <property type="match status" value="1"/>
</dbReference>
<organism evidence="3 4">
    <name type="scientific">Dorcoceras hygrometricum</name>
    <dbReference type="NCBI Taxonomy" id="472368"/>
    <lineage>
        <taxon>Eukaryota</taxon>
        <taxon>Viridiplantae</taxon>
        <taxon>Streptophyta</taxon>
        <taxon>Embryophyta</taxon>
        <taxon>Tracheophyta</taxon>
        <taxon>Spermatophyta</taxon>
        <taxon>Magnoliopsida</taxon>
        <taxon>eudicotyledons</taxon>
        <taxon>Gunneridae</taxon>
        <taxon>Pentapetalae</taxon>
        <taxon>asterids</taxon>
        <taxon>lamiids</taxon>
        <taxon>Lamiales</taxon>
        <taxon>Gesneriaceae</taxon>
        <taxon>Didymocarpoideae</taxon>
        <taxon>Trichosporeae</taxon>
        <taxon>Loxocarpinae</taxon>
        <taxon>Dorcoceras</taxon>
    </lineage>
</organism>
<evidence type="ECO:0000313" key="4">
    <source>
        <dbReference type="Proteomes" id="UP000250235"/>
    </source>
</evidence>
<dbReference type="EMBL" id="KQ995736">
    <property type="protein sequence ID" value="KZV45965.1"/>
    <property type="molecule type" value="Genomic_DNA"/>
</dbReference>
<evidence type="ECO:0000256" key="1">
    <source>
        <dbReference type="SAM" id="MobiDB-lite"/>
    </source>
</evidence>
<dbReference type="SMART" id="SM00743">
    <property type="entry name" value="Agenet"/>
    <property type="match status" value="2"/>
</dbReference>
<feature type="domain" description="Agenet" evidence="2">
    <location>
        <begin position="1617"/>
        <end position="1675"/>
    </location>
</feature>
<accession>A0A2Z7CGY5</accession>
<protein>
    <recommendedName>
        <fullName evidence="2">Agenet domain-containing protein</fullName>
    </recommendedName>
</protein>
<reference evidence="3 4" key="1">
    <citation type="journal article" date="2015" name="Proc. Natl. Acad. Sci. U.S.A.">
        <title>The resurrection genome of Boea hygrometrica: A blueprint for survival of dehydration.</title>
        <authorList>
            <person name="Xiao L."/>
            <person name="Yang G."/>
            <person name="Zhang L."/>
            <person name="Yang X."/>
            <person name="Zhao S."/>
            <person name="Ji Z."/>
            <person name="Zhou Q."/>
            <person name="Hu M."/>
            <person name="Wang Y."/>
            <person name="Chen M."/>
            <person name="Xu Y."/>
            <person name="Jin H."/>
            <person name="Xiao X."/>
            <person name="Hu G."/>
            <person name="Bao F."/>
            <person name="Hu Y."/>
            <person name="Wan P."/>
            <person name="Li L."/>
            <person name="Deng X."/>
            <person name="Kuang T."/>
            <person name="Xiang C."/>
            <person name="Zhu J.K."/>
            <person name="Oliver M.J."/>
            <person name="He Y."/>
        </authorList>
    </citation>
    <scope>NUCLEOTIDE SEQUENCE [LARGE SCALE GENOMIC DNA]</scope>
    <source>
        <strain evidence="4">cv. XS01</strain>
    </source>
</reference>
<dbReference type="OrthoDB" id="433924at2759"/>
<feature type="compositionally biased region" description="Basic and acidic residues" evidence="1">
    <location>
        <begin position="797"/>
        <end position="822"/>
    </location>
</feature>
<dbReference type="Pfam" id="PF05641">
    <property type="entry name" value="Agenet"/>
    <property type="match status" value="1"/>
</dbReference>
<evidence type="ECO:0000259" key="2">
    <source>
        <dbReference type="SMART" id="SM00743"/>
    </source>
</evidence>
<feature type="region of interest" description="Disordered" evidence="1">
    <location>
        <begin position="721"/>
        <end position="755"/>
    </location>
</feature>
<dbReference type="InterPro" id="IPR055274">
    <property type="entry name" value="SWO1"/>
</dbReference>
<feature type="compositionally biased region" description="Polar residues" evidence="1">
    <location>
        <begin position="169"/>
        <end position="187"/>
    </location>
</feature>
<evidence type="ECO:0000313" key="3">
    <source>
        <dbReference type="EMBL" id="KZV45965.1"/>
    </source>
</evidence>
<dbReference type="Proteomes" id="UP000250235">
    <property type="component" value="Unassembled WGS sequence"/>
</dbReference>
<feature type="region of interest" description="Disordered" evidence="1">
    <location>
        <begin position="1833"/>
        <end position="1933"/>
    </location>
</feature>
<feature type="region of interest" description="Disordered" evidence="1">
    <location>
        <begin position="487"/>
        <end position="514"/>
    </location>
</feature>
<dbReference type="PANTHER" id="PTHR48429:SF1">
    <property type="entry name" value="AGENET DOMAIN-CONTAINING PROTEIN"/>
    <property type="match status" value="1"/>
</dbReference>
<feature type="region of interest" description="Disordered" evidence="1">
    <location>
        <begin position="349"/>
        <end position="380"/>
    </location>
</feature>
<proteinExistence type="predicted"/>